<dbReference type="RefSeq" id="WP_307192247.1">
    <property type="nucleotide sequence ID" value="NZ_JAUSUN010000020.1"/>
</dbReference>
<keyword evidence="3" id="KW-1185">Reference proteome</keyword>
<reference evidence="2 3" key="1">
    <citation type="submission" date="2023-07" db="EMBL/GenBank/DDBJ databases">
        <title>Genomic Encyclopedia of Type Strains, Phase IV (KMG-IV): sequencing the most valuable type-strain genomes for metagenomic binning, comparative biology and taxonomic classification.</title>
        <authorList>
            <person name="Goeker M."/>
        </authorList>
    </citation>
    <scope>NUCLEOTIDE SEQUENCE [LARGE SCALE GENOMIC DNA]</scope>
    <source>
        <strain evidence="2 3">DSM 19598</strain>
    </source>
</reference>
<evidence type="ECO:0000313" key="2">
    <source>
        <dbReference type="EMBL" id="MDQ0414794.1"/>
    </source>
</evidence>
<evidence type="ECO:0000313" key="3">
    <source>
        <dbReference type="Proteomes" id="UP001242313"/>
    </source>
</evidence>
<dbReference type="EMBL" id="JAUSUN010000020">
    <property type="protein sequence ID" value="MDQ0414794.1"/>
    <property type="molecule type" value="Genomic_DNA"/>
</dbReference>
<feature type="compositionally biased region" description="Basic residues" evidence="1">
    <location>
        <begin position="37"/>
        <end position="50"/>
    </location>
</feature>
<gene>
    <name evidence="2" type="ORF">J2S25_003004</name>
</gene>
<sequence>MPEKEEKARARSQERPTCARKGRESESTVTSKANMCPKRKKKREHGHKQGQHVPEKEEKVRARSQERPTCAREGRESENTVTRKANMCPRRKRKREHGHKKGQHVPAKEEKVRARSQERLTCAREGRKSESTVTRKANMCPKRKKGKRTSDDAAVRITIQTFD</sequence>
<feature type="compositionally biased region" description="Basic residues" evidence="1">
    <location>
        <begin position="89"/>
        <end position="103"/>
    </location>
</feature>
<name>A0ABU0FY02_9BACI</name>
<dbReference type="Proteomes" id="UP001242313">
    <property type="component" value="Unassembled WGS sequence"/>
</dbReference>
<comment type="caution">
    <text evidence="2">The sequence shown here is derived from an EMBL/GenBank/DDBJ whole genome shotgun (WGS) entry which is preliminary data.</text>
</comment>
<feature type="region of interest" description="Disordered" evidence="1">
    <location>
        <begin position="1"/>
        <end position="163"/>
    </location>
</feature>
<proteinExistence type="predicted"/>
<feature type="compositionally biased region" description="Basic and acidic residues" evidence="1">
    <location>
        <begin position="53"/>
        <end position="78"/>
    </location>
</feature>
<feature type="compositionally biased region" description="Basic and acidic residues" evidence="1">
    <location>
        <begin position="1"/>
        <end position="14"/>
    </location>
</feature>
<organism evidence="2 3">
    <name type="scientific">Mesobacillus stamsii</name>
    <dbReference type="NCBI Taxonomy" id="225347"/>
    <lineage>
        <taxon>Bacteria</taxon>
        <taxon>Bacillati</taxon>
        <taxon>Bacillota</taxon>
        <taxon>Bacilli</taxon>
        <taxon>Bacillales</taxon>
        <taxon>Bacillaceae</taxon>
        <taxon>Mesobacillus</taxon>
    </lineage>
</organism>
<evidence type="ECO:0000256" key="1">
    <source>
        <dbReference type="SAM" id="MobiDB-lite"/>
    </source>
</evidence>
<protein>
    <submittedName>
        <fullName evidence="2">General stress protein YciG</fullName>
    </submittedName>
</protein>
<feature type="compositionally biased region" description="Basic and acidic residues" evidence="1">
    <location>
        <begin position="106"/>
        <end position="130"/>
    </location>
</feature>
<accession>A0ABU0FY02</accession>